<proteinExistence type="predicted"/>
<evidence type="ECO:0000256" key="1">
    <source>
        <dbReference type="SAM" id="MobiDB-lite"/>
    </source>
</evidence>
<gene>
    <name evidence="3" type="ORF">ACFFUT_17590</name>
</gene>
<comment type="caution">
    <text evidence="3">The sequence shown here is derived from an EMBL/GenBank/DDBJ whole genome shotgun (WGS) entry which is preliminary data.</text>
</comment>
<feature type="region of interest" description="Disordered" evidence="1">
    <location>
        <begin position="249"/>
        <end position="285"/>
    </location>
</feature>
<evidence type="ECO:0000313" key="4">
    <source>
        <dbReference type="Proteomes" id="UP001589683"/>
    </source>
</evidence>
<dbReference type="InterPro" id="IPR005135">
    <property type="entry name" value="Endo/exonuclease/phosphatase"/>
</dbReference>
<organism evidence="3 4">
    <name type="scientific">Pseudohalocynthiibacter aestuariivivens</name>
    <dbReference type="NCBI Taxonomy" id="1591409"/>
    <lineage>
        <taxon>Bacteria</taxon>
        <taxon>Pseudomonadati</taxon>
        <taxon>Pseudomonadota</taxon>
        <taxon>Alphaproteobacteria</taxon>
        <taxon>Rhodobacterales</taxon>
        <taxon>Paracoccaceae</taxon>
        <taxon>Pseudohalocynthiibacter</taxon>
    </lineage>
</organism>
<keyword evidence="4" id="KW-1185">Reference proteome</keyword>
<dbReference type="EMBL" id="JBHMEA010000050">
    <property type="protein sequence ID" value="MFB9233610.1"/>
    <property type="molecule type" value="Genomic_DNA"/>
</dbReference>
<dbReference type="SUPFAM" id="SSF56219">
    <property type="entry name" value="DNase I-like"/>
    <property type="match status" value="1"/>
</dbReference>
<dbReference type="GO" id="GO:0004519">
    <property type="term" value="F:endonuclease activity"/>
    <property type="evidence" value="ECO:0007669"/>
    <property type="project" value="UniProtKB-KW"/>
</dbReference>
<keyword evidence="3" id="KW-0378">Hydrolase</keyword>
<sequence>MNRAGPGLLFRDILRGDDTQIDAVVQVIIAVQPDVLLLQSFDYDFERQALKAFAALLGKQGKEYPYLFALRPNTGLQTGIDMNGDGRSGQPEDGQGYGRFSGQGGMALLSVFPILETEVRDFASFLWRDLPEALMPEVEGKPFPSEEAQQVQRLSSVAHWDVPIELSNSQTLHLFAYHATPPVFDGPEDRNGRRNHDETAFWQHYLDGALPERKTEAPFVILGDANLDPLDGDGRHAALSSLLKHHRIQDPAPTSAGGADAARKQSGVNDAHRGDPALDTVDWPDFTGRPGNLRVDYVLPSADLRVADSGVFWPLDDTLVTDASRHRLVWVDLEF</sequence>
<dbReference type="RefSeq" id="WP_377609939.1">
    <property type="nucleotide sequence ID" value="NZ_JBHMEA010000050.1"/>
</dbReference>
<name>A0ABV5JJH6_9RHOB</name>
<keyword evidence="3" id="KW-0540">Nuclease</keyword>
<accession>A0ABV5JJH6</accession>
<dbReference type="InterPro" id="IPR036691">
    <property type="entry name" value="Endo/exonu/phosph_ase_sf"/>
</dbReference>
<evidence type="ECO:0000313" key="3">
    <source>
        <dbReference type="EMBL" id="MFB9233610.1"/>
    </source>
</evidence>
<dbReference type="Gene3D" id="3.60.10.10">
    <property type="entry name" value="Endonuclease/exonuclease/phosphatase"/>
    <property type="match status" value="1"/>
</dbReference>
<evidence type="ECO:0000259" key="2">
    <source>
        <dbReference type="Pfam" id="PF03372"/>
    </source>
</evidence>
<dbReference type="Proteomes" id="UP001589683">
    <property type="component" value="Unassembled WGS sequence"/>
</dbReference>
<feature type="domain" description="Endonuclease/exonuclease/phosphatase" evidence="2">
    <location>
        <begin position="15"/>
        <end position="326"/>
    </location>
</feature>
<protein>
    <submittedName>
        <fullName evidence="3">Endonuclease/exonuclease/phosphatase family protein</fullName>
    </submittedName>
</protein>
<dbReference type="Pfam" id="PF03372">
    <property type="entry name" value="Exo_endo_phos"/>
    <property type="match status" value="1"/>
</dbReference>
<keyword evidence="3" id="KW-0255">Endonuclease</keyword>
<reference evidence="3 4" key="1">
    <citation type="submission" date="2024-09" db="EMBL/GenBank/DDBJ databases">
        <authorList>
            <person name="Sun Q."/>
            <person name="Mori K."/>
        </authorList>
    </citation>
    <scope>NUCLEOTIDE SEQUENCE [LARGE SCALE GENOMIC DNA]</scope>
    <source>
        <strain evidence="3 4">CECT 8726</strain>
    </source>
</reference>